<name>A0A9P0KKC5_ACAOB</name>
<dbReference type="Proteomes" id="UP001152888">
    <property type="component" value="Unassembled WGS sequence"/>
</dbReference>
<sequence>MDLNFVQADNSNLPKVDALMVAFFFKNNADYYAAELKHVKTTMSGRESYGDDAIGYVQLHREHGLCTLKCKMCPEHKVRSKAYNVTMVINENESEIISCQCHDCAASAGGCKHAVAFLMWVHRRSEEPPSTSVECYWKKPTLSRVGTTLKYITVQQMSKKEVPHRPSTSALYTDFVLEAKKRKLQHCELIKYQDDFKHSNVMRYSLHCFIMDQPPKIQADVDNLVDIMKTTFNRAAISAIEEATRMQYKSSLWYEMRYGRITASKAHEVSVCHTPDGSLVATIMGAKIPDTIAMKRGRSLELSVRKTVSTTLNKKIRTCGLYVCQDNPMLAASPDGLLKDAIVEIKCPTKAKAKNNYLKNGIISEKCKAQVQLQMHATGMKKCYFCVADSNFEETKNVDIILVKYEDDYVNNLIKNLYIFWKKNIYPILYRSTSL</sequence>
<dbReference type="InterPro" id="IPR007527">
    <property type="entry name" value="Znf_SWIM"/>
</dbReference>
<dbReference type="GO" id="GO:0006281">
    <property type="term" value="P:DNA repair"/>
    <property type="evidence" value="ECO:0007669"/>
    <property type="project" value="UniProtKB-ARBA"/>
</dbReference>
<feature type="domain" description="SWIM-type" evidence="2">
    <location>
        <begin position="83"/>
        <end position="122"/>
    </location>
</feature>
<dbReference type="GO" id="GO:0008270">
    <property type="term" value="F:zinc ion binding"/>
    <property type="evidence" value="ECO:0007669"/>
    <property type="project" value="UniProtKB-KW"/>
</dbReference>
<keyword evidence="1" id="KW-0479">Metal-binding</keyword>
<dbReference type="AlphaFoldDB" id="A0A9P0KKC5"/>
<gene>
    <name evidence="3" type="ORF">ACAOBT_LOCUS10193</name>
    <name evidence="4" type="ORF">ACAOBT_LOCUS10419</name>
</gene>
<dbReference type="Pfam" id="PF09588">
    <property type="entry name" value="YqaJ"/>
    <property type="match status" value="1"/>
</dbReference>
<dbReference type="InterPro" id="IPR011604">
    <property type="entry name" value="PDDEXK-like_dom_sf"/>
</dbReference>
<dbReference type="PANTHER" id="PTHR39953:SF1">
    <property type="entry name" value="RE54151P"/>
    <property type="match status" value="1"/>
</dbReference>
<evidence type="ECO:0000259" key="2">
    <source>
        <dbReference type="PROSITE" id="PS50966"/>
    </source>
</evidence>
<dbReference type="EMBL" id="CAKOFQ010006802">
    <property type="protein sequence ID" value="CAH1972765.1"/>
    <property type="molecule type" value="Genomic_DNA"/>
</dbReference>
<reference evidence="4" key="1">
    <citation type="submission" date="2022-03" db="EMBL/GenBank/DDBJ databases">
        <authorList>
            <person name="Sayadi A."/>
        </authorList>
    </citation>
    <scope>NUCLEOTIDE SEQUENCE</scope>
</reference>
<dbReference type="PROSITE" id="PS50966">
    <property type="entry name" value="ZF_SWIM"/>
    <property type="match status" value="1"/>
</dbReference>
<dbReference type="InterPro" id="IPR011335">
    <property type="entry name" value="Restrct_endonuc-II-like"/>
</dbReference>
<evidence type="ECO:0000313" key="5">
    <source>
        <dbReference type="Proteomes" id="UP001152888"/>
    </source>
</evidence>
<keyword evidence="5" id="KW-1185">Reference proteome</keyword>
<dbReference type="SUPFAM" id="SSF52980">
    <property type="entry name" value="Restriction endonuclease-like"/>
    <property type="match status" value="1"/>
</dbReference>
<dbReference type="PANTHER" id="PTHR39953">
    <property type="entry name" value="RE54151P"/>
    <property type="match status" value="1"/>
</dbReference>
<evidence type="ECO:0000313" key="3">
    <source>
        <dbReference type="EMBL" id="CAH1972765.1"/>
    </source>
</evidence>
<protein>
    <recommendedName>
        <fullName evidence="2">SWIM-type domain-containing protein</fullName>
    </recommendedName>
</protein>
<dbReference type="OrthoDB" id="261614at2759"/>
<dbReference type="InterPro" id="IPR019080">
    <property type="entry name" value="YqaJ_viral_recombinase"/>
</dbReference>
<keyword evidence="1" id="KW-0863">Zinc-finger</keyword>
<evidence type="ECO:0000256" key="1">
    <source>
        <dbReference type="PROSITE-ProRule" id="PRU00325"/>
    </source>
</evidence>
<keyword evidence="1" id="KW-0862">Zinc</keyword>
<dbReference type="Gene3D" id="3.90.320.10">
    <property type="match status" value="1"/>
</dbReference>
<dbReference type="EMBL" id="CAKOFQ010006806">
    <property type="protein sequence ID" value="CAH1973211.1"/>
    <property type="molecule type" value="Genomic_DNA"/>
</dbReference>
<proteinExistence type="predicted"/>
<organism evidence="4 5">
    <name type="scientific">Acanthoscelides obtectus</name>
    <name type="common">Bean weevil</name>
    <name type="synonym">Bruchus obtectus</name>
    <dbReference type="NCBI Taxonomy" id="200917"/>
    <lineage>
        <taxon>Eukaryota</taxon>
        <taxon>Metazoa</taxon>
        <taxon>Ecdysozoa</taxon>
        <taxon>Arthropoda</taxon>
        <taxon>Hexapoda</taxon>
        <taxon>Insecta</taxon>
        <taxon>Pterygota</taxon>
        <taxon>Neoptera</taxon>
        <taxon>Endopterygota</taxon>
        <taxon>Coleoptera</taxon>
        <taxon>Polyphaga</taxon>
        <taxon>Cucujiformia</taxon>
        <taxon>Chrysomeloidea</taxon>
        <taxon>Chrysomelidae</taxon>
        <taxon>Bruchinae</taxon>
        <taxon>Bruchini</taxon>
        <taxon>Acanthoscelides</taxon>
    </lineage>
</organism>
<evidence type="ECO:0000313" key="4">
    <source>
        <dbReference type="EMBL" id="CAH1973211.1"/>
    </source>
</evidence>
<comment type="caution">
    <text evidence="4">The sequence shown here is derived from an EMBL/GenBank/DDBJ whole genome shotgun (WGS) entry which is preliminary data.</text>
</comment>
<dbReference type="CDD" id="cd22343">
    <property type="entry name" value="PDDEXK_lambda_exonuclease-like"/>
    <property type="match status" value="1"/>
</dbReference>
<accession>A0A9P0KKC5</accession>